<evidence type="ECO:0000256" key="5">
    <source>
        <dbReference type="ARBA" id="ARBA00022723"/>
    </source>
</evidence>
<dbReference type="Pfam" id="PF04983">
    <property type="entry name" value="RNA_pol_Rpb1_3"/>
    <property type="match status" value="1"/>
</dbReference>
<dbReference type="Gene3D" id="1.10.274.100">
    <property type="entry name" value="RNA polymerase Rpb1, domain 3"/>
    <property type="match status" value="1"/>
</dbReference>
<dbReference type="GO" id="GO:0003677">
    <property type="term" value="F:DNA binding"/>
    <property type="evidence" value="ECO:0007669"/>
    <property type="project" value="InterPro"/>
</dbReference>
<dbReference type="GO" id="GO:0006351">
    <property type="term" value="P:DNA-templated transcription"/>
    <property type="evidence" value="ECO:0007669"/>
    <property type="project" value="InterPro"/>
</dbReference>
<dbReference type="EMBL" id="JACGCM010001954">
    <property type="protein sequence ID" value="KAF6146860.1"/>
    <property type="molecule type" value="Genomic_DNA"/>
</dbReference>
<proteinExistence type="predicted"/>
<evidence type="ECO:0000256" key="8">
    <source>
        <dbReference type="ARBA" id="ARBA00048552"/>
    </source>
</evidence>
<keyword evidence="3" id="KW-0808">Transferase</keyword>
<evidence type="ECO:0000313" key="10">
    <source>
        <dbReference type="EMBL" id="KAF6146860.1"/>
    </source>
</evidence>
<feature type="domain" description="RNA polymerase Rpb1" evidence="9">
    <location>
        <begin position="7"/>
        <end position="148"/>
    </location>
</feature>
<evidence type="ECO:0000256" key="4">
    <source>
        <dbReference type="ARBA" id="ARBA00022695"/>
    </source>
</evidence>
<evidence type="ECO:0000256" key="2">
    <source>
        <dbReference type="ARBA" id="ARBA00022478"/>
    </source>
</evidence>
<dbReference type="GO" id="GO:0000428">
    <property type="term" value="C:DNA-directed RNA polymerase complex"/>
    <property type="evidence" value="ECO:0007669"/>
    <property type="project" value="UniProtKB-KW"/>
</dbReference>
<comment type="catalytic activity">
    <reaction evidence="8">
        <text>RNA(n) + a ribonucleoside 5'-triphosphate = RNA(n+1) + diphosphate</text>
        <dbReference type="Rhea" id="RHEA:21248"/>
        <dbReference type="Rhea" id="RHEA-COMP:14527"/>
        <dbReference type="Rhea" id="RHEA-COMP:17342"/>
        <dbReference type="ChEBI" id="CHEBI:33019"/>
        <dbReference type="ChEBI" id="CHEBI:61557"/>
        <dbReference type="ChEBI" id="CHEBI:140395"/>
        <dbReference type="EC" id="2.7.7.6"/>
    </reaction>
</comment>
<dbReference type="GO" id="GO:0003899">
    <property type="term" value="F:DNA-directed RNA polymerase activity"/>
    <property type="evidence" value="ECO:0007669"/>
    <property type="project" value="UniProtKB-EC"/>
</dbReference>
<keyword evidence="2" id="KW-0240">DNA-directed RNA polymerase</keyword>
<dbReference type="Proteomes" id="UP000541444">
    <property type="component" value="Unassembled WGS sequence"/>
</dbReference>
<accession>A0A7J7LWF5</accession>
<protein>
    <recommendedName>
        <fullName evidence="1">DNA-directed RNA polymerase</fullName>
        <ecNumber evidence="1">2.7.7.6</ecNumber>
    </recommendedName>
</protein>
<comment type="caution">
    <text evidence="10">The sequence shown here is derived from an EMBL/GenBank/DDBJ whole genome shotgun (WGS) entry which is preliminary data.</text>
</comment>
<evidence type="ECO:0000256" key="1">
    <source>
        <dbReference type="ARBA" id="ARBA00012418"/>
    </source>
</evidence>
<evidence type="ECO:0000259" key="9">
    <source>
        <dbReference type="Pfam" id="PF04983"/>
    </source>
</evidence>
<evidence type="ECO:0000313" key="11">
    <source>
        <dbReference type="Proteomes" id="UP000541444"/>
    </source>
</evidence>
<dbReference type="InterPro" id="IPR015700">
    <property type="entry name" value="RPC1"/>
</dbReference>
<dbReference type="GO" id="GO:0046872">
    <property type="term" value="F:metal ion binding"/>
    <property type="evidence" value="ECO:0007669"/>
    <property type="project" value="UniProtKB-KW"/>
</dbReference>
<dbReference type="EC" id="2.7.7.6" evidence="1"/>
<dbReference type="AlphaFoldDB" id="A0A7J7LWF5"/>
<evidence type="ECO:0000256" key="6">
    <source>
        <dbReference type="ARBA" id="ARBA00022833"/>
    </source>
</evidence>
<keyword evidence="7" id="KW-0804">Transcription</keyword>
<evidence type="ECO:0000256" key="7">
    <source>
        <dbReference type="ARBA" id="ARBA00023163"/>
    </source>
</evidence>
<evidence type="ECO:0000256" key="3">
    <source>
        <dbReference type="ARBA" id="ARBA00022679"/>
    </source>
</evidence>
<reference evidence="10 11" key="1">
    <citation type="journal article" date="2020" name="IScience">
        <title>Genome Sequencing of the Endangered Kingdonia uniflora (Circaeasteraceae, Ranunculales) Reveals Potential Mechanisms of Evolutionary Specialization.</title>
        <authorList>
            <person name="Sun Y."/>
            <person name="Deng T."/>
            <person name="Zhang A."/>
            <person name="Moore M.J."/>
            <person name="Landis J.B."/>
            <person name="Lin N."/>
            <person name="Zhang H."/>
            <person name="Zhang X."/>
            <person name="Huang J."/>
            <person name="Zhang X."/>
            <person name="Sun H."/>
            <person name="Wang H."/>
        </authorList>
    </citation>
    <scope>NUCLEOTIDE SEQUENCE [LARGE SCALE GENOMIC DNA]</scope>
    <source>
        <strain evidence="10">TB1705</strain>
        <tissue evidence="10">Leaf</tissue>
    </source>
</reference>
<organism evidence="10 11">
    <name type="scientific">Kingdonia uniflora</name>
    <dbReference type="NCBI Taxonomy" id="39325"/>
    <lineage>
        <taxon>Eukaryota</taxon>
        <taxon>Viridiplantae</taxon>
        <taxon>Streptophyta</taxon>
        <taxon>Embryophyta</taxon>
        <taxon>Tracheophyta</taxon>
        <taxon>Spermatophyta</taxon>
        <taxon>Magnoliopsida</taxon>
        <taxon>Ranunculales</taxon>
        <taxon>Circaeasteraceae</taxon>
        <taxon>Kingdonia</taxon>
    </lineage>
</organism>
<keyword evidence="6" id="KW-0862">Zinc</keyword>
<keyword evidence="11" id="KW-1185">Reference proteome</keyword>
<dbReference type="SUPFAM" id="SSF64484">
    <property type="entry name" value="beta and beta-prime subunits of DNA dependent RNA-polymerase"/>
    <property type="match status" value="1"/>
</dbReference>
<gene>
    <name evidence="10" type="ORF">GIB67_018513</name>
</gene>
<dbReference type="InterPro" id="IPR007066">
    <property type="entry name" value="RNA_pol_Rpb1_3"/>
</dbReference>
<sequence>MFQVQNNLCTPKNGEILVASTQDFLTSSFLITRKDTFYDRSEFSLMCSYMDDGMDPVDLPTPAIMKPIELWTGKQLFSILVRPQALMRVYINLTVLEKNYTYGETMCPSDGFVYFRNSELVCGQLGKVTLGFPGDGSKKPILKYFFEEEFKIPDLSNLIDPCWVTFETRFVKQLTSIRGGFKLQYVAYFDAAFGDQHTSSEDILGTSLNFYDKSQWLIRLLKHIAAIMESFTLKFVVELFQSKGFDRLQSSSTYVIGFAYRNAI</sequence>
<name>A0A7J7LWF5_9MAGN</name>
<dbReference type="OrthoDB" id="270392at2759"/>
<dbReference type="PANTHER" id="PTHR48446:SF1">
    <property type="entry name" value="DNA-DIRECTED RNA POLYMERASE SUBUNIT BETA' N-TERMINAL SECTION"/>
    <property type="match status" value="1"/>
</dbReference>
<keyword evidence="5" id="KW-0479">Metal-binding</keyword>
<dbReference type="InterPro" id="IPR042102">
    <property type="entry name" value="RNA_pol_Rpb1_3_sf"/>
</dbReference>
<keyword evidence="4" id="KW-0548">Nucleotidyltransferase</keyword>
<dbReference type="PANTHER" id="PTHR48446">
    <property type="entry name" value="DNA-DIRECTED RNA POLYMERASE SUBUNIT BETA' N-TERMINAL SECTION"/>
    <property type="match status" value="1"/>
</dbReference>